<gene>
    <name evidence="1" type="ORF">NF27_IN00870</name>
</gene>
<evidence type="ECO:0000313" key="2">
    <source>
        <dbReference type="Proteomes" id="UP000031258"/>
    </source>
</evidence>
<dbReference type="EMBL" id="JSWE01000206">
    <property type="protein sequence ID" value="KIE04346.1"/>
    <property type="molecule type" value="Genomic_DNA"/>
</dbReference>
<reference evidence="1 2" key="1">
    <citation type="submission" date="2014-11" db="EMBL/GenBank/DDBJ databases">
        <title>A Rickettsiales Symbiont of Amoebae With Ancient Features.</title>
        <authorList>
            <person name="Schulz F."/>
            <person name="Martijn J."/>
            <person name="Wascher F."/>
            <person name="Kostanjsek R."/>
            <person name="Ettema T.J."/>
            <person name="Horn M."/>
        </authorList>
    </citation>
    <scope>NUCLEOTIDE SEQUENCE [LARGE SCALE GENOMIC DNA]</scope>
    <source>
        <strain evidence="1 2">UWC36</strain>
    </source>
</reference>
<sequence>MDKSYNQLLYFNFKLIGSKQKKLLIIKSFLEIFNK</sequence>
<evidence type="ECO:0000313" key="1">
    <source>
        <dbReference type="EMBL" id="KIE04346.1"/>
    </source>
</evidence>
<dbReference type="AlphaFoldDB" id="A0A0C1MWR9"/>
<protein>
    <submittedName>
        <fullName evidence="1">Uncharacterized protein</fullName>
    </submittedName>
</protein>
<keyword evidence="2" id="KW-1185">Reference proteome</keyword>
<dbReference type="Proteomes" id="UP000031258">
    <property type="component" value="Unassembled WGS sequence"/>
</dbReference>
<organism evidence="1 2">
    <name type="scientific">Candidatus Jidaibacter acanthamoebae</name>
    <dbReference type="NCBI Taxonomy" id="86105"/>
    <lineage>
        <taxon>Bacteria</taxon>
        <taxon>Pseudomonadati</taxon>
        <taxon>Pseudomonadota</taxon>
        <taxon>Alphaproteobacteria</taxon>
        <taxon>Rickettsiales</taxon>
        <taxon>Candidatus Midichloriaceae</taxon>
        <taxon>Candidatus Jidaibacter</taxon>
    </lineage>
</organism>
<comment type="caution">
    <text evidence="1">The sequence shown here is derived from an EMBL/GenBank/DDBJ whole genome shotgun (WGS) entry which is preliminary data.</text>
</comment>
<name>A0A0C1MWR9_9RICK</name>
<accession>A0A0C1MWR9</accession>
<proteinExistence type="predicted"/>